<comment type="caution">
    <text evidence="1">The sequence shown here is derived from an EMBL/GenBank/DDBJ whole genome shotgun (WGS) entry which is preliminary data.</text>
</comment>
<reference evidence="1 2" key="1">
    <citation type="journal article" date="2014" name="Int. J. Syst. Evol. Microbiol.">
        <title>Complete genome sequence of Corynebacterium casei LMG S-19264T (=DSM 44701T), isolated from a smear-ripened cheese.</title>
        <authorList>
            <consortium name="US DOE Joint Genome Institute (JGI-PGF)"/>
            <person name="Walter F."/>
            <person name="Albersmeier A."/>
            <person name="Kalinowski J."/>
            <person name="Ruckert C."/>
        </authorList>
    </citation>
    <scope>NUCLEOTIDE SEQUENCE [LARGE SCALE GENOMIC DNA]</scope>
    <source>
        <strain evidence="1 2">KCTC 12866</strain>
    </source>
</reference>
<organism evidence="1 2">
    <name type="scientific">Persicitalea jodogahamensis</name>
    <dbReference type="NCBI Taxonomy" id="402147"/>
    <lineage>
        <taxon>Bacteria</taxon>
        <taxon>Pseudomonadati</taxon>
        <taxon>Bacteroidota</taxon>
        <taxon>Cytophagia</taxon>
        <taxon>Cytophagales</taxon>
        <taxon>Spirosomataceae</taxon>
        <taxon>Persicitalea</taxon>
    </lineage>
</organism>
<dbReference type="AlphaFoldDB" id="A0A8J3DEL3"/>
<proteinExistence type="predicted"/>
<evidence type="ECO:0000313" key="2">
    <source>
        <dbReference type="Proteomes" id="UP000598271"/>
    </source>
</evidence>
<name>A0A8J3DEL3_9BACT</name>
<protein>
    <submittedName>
        <fullName evidence="1">Uncharacterized protein</fullName>
    </submittedName>
</protein>
<evidence type="ECO:0000313" key="1">
    <source>
        <dbReference type="EMBL" id="GHB83882.1"/>
    </source>
</evidence>
<gene>
    <name evidence="1" type="ORF">GCM10007390_43790</name>
</gene>
<keyword evidence="2" id="KW-1185">Reference proteome</keyword>
<dbReference type="EMBL" id="BMXF01000005">
    <property type="protein sequence ID" value="GHB83882.1"/>
    <property type="molecule type" value="Genomic_DNA"/>
</dbReference>
<dbReference type="Proteomes" id="UP000598271">
    <property type="component" value="Unassembled WGS sequence"/>
</dbReference>
<accession>A0A8J3DEL3</accession>
<sequence>MIEACGDVATAIEHILPSMYFDELVVVGASRYRNVIPALRKKLNSGDVGRLILIGDEKFPDAKTWEMTATEIQYLRNCSFSTLKTHKVSAAGLVSLVEGLETLLQKYREEFNIDLRECISWLRPYLGLAIPMGAVRDGCLQYYQQQIENRFEEPEWEERWFEVQQYDPDEIRRNTLPIQYLFREIHSYFETNNPKWNSLIEFCAQNHLHRSWVMLGHEQQAKAMEGQNVLYGVGSRRWHHQSIPTVAQWAESPEKYIPPSTRGKLFLPEISQSFQLLDQLSLLTLPIIVLAYAGLEDEYPDYVLRSYFLAERAKISHLDRHLWTNCRLDIDPPPSLTFTNSVRIEKLFSIDISKQFIPGDESSYEWIAQPCKIRFTDKTYYDTHLNRRVELLKEGGQRKIVAVGTLIAGNRIRYYQNNNADAFEEVIRSLDTQGLYEKIEAASATWREELYNLYLNYFFGDEDRLFQQLKNHGYNNSQQVLHNYLLSSNSTRFPNYDTLKAIHALSLQYKGAGSAFDLAYREILSYKRKDKSLRQRIGRELGSELMVFENSDYAIKGPVLSLLTENLIYLLIESIQEKVVTSIENR</sequence>